<dbReference type="InterPro" id="IPR011989">
    <property type="entry name" value="ARM-like"/>
</dbReference>
<name>A0A9X2FBT7_9BACT</name>
<keyword evidence="2" id="KW-1185">Reference proteome</keyword>
<dbReference type="RefSeq" id="WP_252853394.1">
    <property type="nucleotide sequence ID" value="NZ_JAMXLR010000054.1"/>
</dbReference>
<dbReference type="SUPFAM" id="SSF48371">
    <property type="entry name" value="ARM repeat"/>
    <property type="match status" value="1"/>
</dbReference>
<dbReference type="AlphaFoldDB" id="A0A9X2FBT7"/>
<dbReference type="InterPro" id="IPR004155">
    <property type="entry name" value="PBS_lyase_HEAT"/>
</dbReference>
<proteinExistence type="predicted"/>
<evidence type="ECO:0000313" key="1">
    <source>
        <dbReference type="EMBL" id="MCO6045278.1"/>
    </source>
</evidence>
<dbReference type="PANTHER" id="PTHR12697">
    <property type="entry name" value="PBS LYASE HEAT-LIKE PROTEIN"/>
    <property type="match status" value="1"/>
</dbReference>
<dbReference type="InterPro" id="IPR016024">
    <property type="entry name" value="ARM-type_fold"/>
</dbReference>
<protein>
    <submittedName>
        <fullName evidence="1">HEAT repeat domain-containing protein</fullName>
    </submittedName>
</protein>
<dbReference type="Gene3D" id="1.25.10.10">
    <property type="entry name" value="Leucine-rich Repeat Variant"/>
    <property type="match status" value="1"/>
</dbReference>
<dbReference type="PANTHER" id="PTHR12697:SF5">
    <property type="entry name" value="DEOXYHYPUSINE HYDROXYLASE"/>
    <property type="match status" value="1"/>
</dbReference>
<dbReference type="Proteomes" id="UP001155241">
    <property type="component" value="Unassembled WGS sequence"/>
</dbReference>
<gene>
    <name evidence="1" type="ORF">NG895_15305</name>
</gene>
<accession>A0A9X2FBT7</accession>
<dbReference type="Pfam" id="PF13646">
    <property type="entry name" value="HEAT_2"/>
    <property type="match status" value="1"/>
</dbReference>
<dbReference type="SMART" id="SM00567">
    <property type="entry name" value="EZ_HEAT"/>
    <property type="match status" value="3"/>
</dbReference>
<organism evidence="1 2">
    <name type="scientific">Aeoliella straminimaris</name>
    <dbReference type="NCBI Taxonomy" id="2954799"/>
    <lineage>
        <taxon>Bacteria</taxon>
        <taxon>Pseudomonadati</taxon>
        <taxon>Planctomycetota</taxon>
        <taxon>Planctomycetia</taxon>
        <taxon>Pirellulales</taxon>
        <taxon>Lacipirellulaceae</taxon>
        <taxon>Aeoliella</taxon>
    </lineage>
</organism>
<sequence>MPNTDELKVLIAEVECKAVSHDVDVLNPFQGLLDAETTDQVRNFLDRAVPNLEGLCSGDIALVLAEYHRHTGDVKKLRRLFASDDPIVRQYTLTGLCDEPEGDARMASAILHLAIEASDDCAPDVRTEAAYVLQNQARWDMDATPAIPALQTLLKDRQKQVRCQATYAVGNLAKEAYDVSDCLPQLRRNLKHSDIYVRSATAWALREMSQTYHDIGPAVPELVGLLADDREYNEHRKQAAAALLAYAKRSPENASRVRHQLRDVTIDPTLKENKRLVVTLARMDTPH</sequence>
<evidence type="ECO:0000313" key="2">
    <source>
        <dbReference type="Proteomes" id="UP001155241"/>
    </source>
</evidence>
<comment type="caution">
    <text evidence="1">The sequence shown here is derived from an EMBL/GenBank/DDBJ whole genome shotgun (WGS) entry which is preliminary data.</text>
</comment>
<dbReference type="EMBL" id="JAMXLR010000054">
    <property type="protein sequence ID" value="MCO6045278.1"/>
    <property type="molecule type" value="Genomic_DNA"/>
</dbReference>
<reference evidence="1" key="1">
    <citation type="submission" date="2022-06" db="EMBL/GenBank/DDBJ databases">
        <title>Aeoliella straminimaris, a novel planctomycete from sediments.</title>
        <authorList>
            <person name="Vitorino I.R."/>
            <person name="Lage O.M."/>
        </authorList>
    </citation>
    <scope>NUCLEOTIDE SEQUENCE</scope>
    <source>
        <strain evidence="1">ICT_H6.2</strain>
    </source>
</reference>
<dbReference type="GO" id="GO:0016491">
    <property type="term" value="F:oxidoreductase activity"/>
    <property type="evidence" value="ECO:0007669"/>
    <property type="project" value="TreeGrafter"/>
</dbReference>